<dbReference type="SUPFAM" id="SSF81606">
    <property type="entry name" value="PP2C-like"/>
    <property type="match status" value="1"/>
</dbReference>
<dbReference type="PANTHER" id="PTHR13832:SF827">
    <property type="entry name" value="PROTEIN PHOSPHATASE 1L"/>
    <property type="match status" value="1"/>
</dbReference>
<dbReference type="Pfam" id="PF13672">
    <property type="entry name" value="PP2C_2"/>
    <property type="match status" value="1"/>
</dbReference>
<dbReference type="AlphaFoldDB" id="A0A8J2U6G6"/>
<dbReference type="PROSITE" id="PS51746">
    <property type="entry name" value="PPM_2"/>
    <property type="match status" value="1"/>
</dbReference>
<evidence type="ECO:0000313" key="3">
    <source>
        <dbReference type="Proteomes" id="UP000619743"/>
    </source>
</evidence>
<keyword evidence="3" id="KW-1185">Reference proteome</keyword>
<name>A0A8J2U6G6_9GAMM</name>
<organism evidence="2 3">
    <name type="scientific">Neiella marina</name>
    <dbReference type="NCBI Taxonomy" id="508461"/>
    <lineage>
        <taxon>Bacteria</taxon>
        <taxon>Pseudomonadati</taxon>
        <taxon>Pseudomonadota</taxon>
        <taxon>Gammaproteobacteria</taxon>
        <taxon>Alteromonadales</taxon>
        <taxon>Echinimonadaceae</taxon>
        <taxon>Neiella</taxon>
    </lineage>
</organism>
<dbReference type="InterPro" id="IPR001932">
    <property type="entry name" value="PPM-type_phosphatase-like_dom"/>
</dbReference>
<dbReference type="OrthoDB" id="9801841at2"/>
<dbReference type="InterPro" id="IPR036457">
    <property type="entry name" value="PPM-type-like_dom_sf"/>
</dbReference>
<dbReference type="Gene3D" id="3.60.40.10">
    <property type="entry name" value="PPM-type phosphatase domain"/>
    <property type="match status" value="1"/>
</dbReference>
<dbReference type="GO" id="GO:0004722">
    <property type="term" value="F:protein serine/threonine phosphatase activity"/>
    <property type="evidence" value="ECO:0007669"/>
    <property type="project" value="InterPro"/>
</dbReference>
<dbReference type="EMBL" id="BMDX01000013">
    <property type="protein sequence ID" value="GGA81955.1"/>
    <property type="molecule type" value="Genomic_DNA"/>
</dbReference>
<evidence type="ECO:0000259" key="1">
    <source>
        <dbReference type="PROSITE" id="PS51746"/>
    </source>
</evidence>
<dbReference type="PANTHER" id="PTHR13832">
    <property type="entry name" value="PROTEIN PHOSPHATASE 2C"/>
    <property type="match status" value="1"/>
</dbReference>
<dbReference type="RefSeq" id="WP_087506212.1">
    <property type="nucleotide sequence ID" value="NZ_BMDX01000013.1"/>
</dbReference>
<dbReference type="SMART" id="SM00332">
    <property type="entry name" value="PP2Cc"/>
    <property type="match status" value="1"/>
</dbReference>
<comment type="caution">
    <text evidence="2">The sequence shown here is derived from an EMBL/GenBank/DDBJ whole genome shotgun (WGS) entry which is preliminary data.</text>
</comment>
<proteinExistence type="predicted"/>
<dbReference type="CDD" id="cd00143">
    <property type="entry name" value="PP2Cc"/>
    <property type="match status" value="1"/>
</dbReference>
<accession>A0A8J2U6G6</accession>
<reference evidence="3" key="1">
    <citation type="journal article" date="2019" name="Int. J. Syst. Evol. Microbiol.">
        <title>The Global Catalogue of Microorganisms (GCM) 10K type strain sequencing project: providing services to taxonomists for standard genome sequencing and annotation.</title>
        <authorList>
            <consortium name="The Broad Institute Genomics Platform"/>
            <consortium name="The Broad Institute Genome Sequencing Center for Infectious Disease"/>
            <person name="Wu L."/>
            <person name="Ma J."/>
        </authorList>
    </citation>
    <scope>NUCLEOTIDE SEQUENCE [LARGE SCALE GENOMIC DNA]</scope>
    <source>
        <strain evidence="3">CGMCC 1.10130</strain>
    </source>
</reference>
<protein>
    <submittedName>
        <fullName evidence="2">Protein phosphatase</fullName>
    </submittedName>
</protein>
<gene>
    <name evidence="2" type="ORF">GCM10011369_24920</name>
</gene>
<dbReference type="Proteomes" id="UP000619743">
    <property type="component" value="Unassembled WGS sequence"/>
</dbReference>
<dbReference type="SMART" id="SM00331">
    <property type="entry name" value="PP2C_SIG"/>
    <property type="match status" value="1"/>
</dbReference>
<feature type="domain" description="PPM-type phosphatase" evidence="1">
    <location>
        <begin position="14"/>
        <end position="247"/>
    </location>
</feature>
<dbReference type="InterPro" id="IPR015655">
    <property type="entry name" value="PP2C"/>
</dbReference>
<evidence type="ECO:0000313" key="2">
    <source>
        <dbReference type="EMBL" id="GGA81955.1"/>
    </source>
</evidence>
<sequence>MSGELVHWHSQSSGVSIVGATHQGLCRDNNEDNFAAAADQGIVLVADGIGGHSAGEMAAAIATHETFTALRQQVDGNQAIANAHQHICYHAQHDVRLKNMGATVVCATLRPAEFTIHWLGDSRAYLLPKDNTQLIQLTTDHTLWEQLRQQGQDVDNSSAKRQYGHILTSALGASQFQPNHIEQMNHPWQSGDILILCSDGLSDMLSGNQISNLIVTAKTTAIALERLLQASLAAGGHDNITIVVAQNHSDH</sequence>